<evidence type="ECO:0000313" key="2">
    <source>
        <dbReference type="EMBL" id="AIF67183.1"/>
    </source>
</evidence>
<evidence type="ECO:0000256" key="1">
    <source>
        <dbReference type="SAM" id="Phobius"/>
    </source>
</evidence>
<feature type="transmembrane region" description="Helical" evidence="1">
    <location>
        <begin position="73"/>
        <end position="92"/>
    </location>
</feature>
<evidence type="ECO:0000313" key="3">
    <source>
        <dbReference type="Proteomes" id="UP000027980"/>
    </source>
</evidence>
<evidence type="ECO:0008006" key="4">
    <source>
        <dbReference type="Google" id="ProtNLM"/>
    </source>
</evidence>
<organism evidence="2 3">
    <name type="scientific">Terribacillus saccharophilus</name>
    <dbReference type="NCBI Taxonomy" id="361277"/>
    <lineage>
        <taxon>Bacteria</taxon>
        <taxon>Bacillati</taxon>
        <taxon>Bacillota</taxon>
        <taxon>Bacilli</taxon>
        <taxon>Bacillales</taxon>
        <taxon>Bacillaceae</taxon>
        <taxon>Terribacillus</taxon>
    </lineage>
</organism>
<sequence>MKKDDWIKKMDETWENMDTKLHIDVPETDEMLQQISSGEKRYRERMHRELCGFIILACVLVSFYILIAVHITWAFYVLQIISIIAVVVLLLVERSKGRVT</sequence>
<name>A0A075LRT7_9BACI</name>
<dbReference type="KEGG" id="tap:GZ22_11360"/>
<protein>
    <recommendedName>
        <fullName evidence="4">YxlC family protein</fullName>
    </recommendedName>
</protein>
<dbReference type="Proteomes" id="UP000027980">
    <property type="component" value="Chromosome"/>
</dbReference>
<dbReference type="OrthoDB" id="2971186at2"/>
<dbReference type="HOGENOM" id="CLU_2304674_0_0_9"/>
<reference evidence="2 3" key="1">
    <citation type="submission" date="2014-07" db="EMBL/GenBank/DDBJ databases">
        <title>Complete genome sequence of a moderately halophilic bacterium Terribacillus aidingensis MP602, isolated from Cryptomeria fortunei in Tianmu mountain in China.</title>
        <authorList>
            <person name="Wang Y."/>
            <person name="Lu P."/>
            <person name="Zhang L."/>
        </authorList>
    </citation>
    <scope>NUCLEOTIDE SEQUENCE [LARGE SCALE GENOMIC DNA]</scope>
    <source>
        <strain evidence="2 3">MP602</strain>
    </source>
</reference>
<dbReference type="InterPro" id="IPR035238">
    <property type="entry name" value="DUF5345"/>
</dbReference>
<keyword evidence="1" id="KW-1133">Transmembrane helix</keyword>
<gene>
    <name evidence="2" type="ORF">GZ22_11360</name>
</gene>
<accession>A0A075LRT7</accession>
<dbReference type="GeneID" id="34220208"/>
<dbReference type="RefSeq" id="WP_038562439.1">
    <property type="nucleotide sequence ID" value="NZ_CP008876.1"/>
</dbReference>
<proteinExistence type="predicted"/>
<dbReference type="Pfam" id="PF17280">
    <property type="entry name" value="DUF5345"/>
    <property type="match status" value="1"/>
</dbReference>
<dbReference type="EMBL" id="CP008876">
    <property type="protein sequence ID" value="AIF67183.1"/>
    <property type="molecule type" value="Genomic_DNA"/>
</dbReference>
<feature type="transmembrane region" description="Helical" evidence="1">
    <location>
        <begin position="50"/>
        <end position="67"/>
    </location>
</feature>
<dbReference type="AlphaFoldDB" id="A0A075LRT7"/>
<keyword evidence="1" id="KW-0812">Transmembrane</keyword>
<keyword evidence="1" id="KW-0472">Membrane</keyword>